<dbReference type="Proteomes" id="UP000470404">
    <property type="component" value="Unassembled WGS sequence"/>
</dbReference>
<feature type="signal peptide" evidence="4">
    <location>
        <begin position="1"/>
        <end position="21"/>
    </location>
</feature>
<comment type="similarity">
    <text evidence="2">Belongs to the bacterial solute-binding protein 2 family.</text>
</comment>
<evidence type="ECO:0000313" key="9">
    <source>
        <dbReference type="Proteomes" id="UP000470404"/>
    </source>
</evidence>
<sequence length="333" mass="34225">MKFSKTVLAAGTLASAAMLVAACGAGQVGQSGSGDQPGGNSANSKKLALVPGVQAEPFYISMQCGAQEEAKKLGYELTTQAPQKFDAAMQTSIVNAMGSNPPAALLIAPTDDQAMLAPIQQVRNRGAKIVEVDTSLKDKSVAVSSVSSDNAEGGKLAAQTMAKLVGDKPGSVLILDTIAGTSTTAARAKGFEDELKNHPNLKSTGIQFTQNEPEQAAAKVTAALVSTPDLAGIFATNLNTGEGAATGLRNAGKIGKVNLVGFDASPSEVDGLKKGEYQALIAQDPAQIGTKGVDQAVAALEGKPTERDLTAQLHSITKDDLDASSKYFYKQKC</sequence>
<dbReference type="Pfam" id="PF13407">
    <property type="entry name" value="Peripla_BP_4"/>
    <property type="match status" value="1"/>
</dbReference>
<organism evidence="7 8">
    <name type="scientific">Amycolatopsis rubida</name>
    <dbReference type="NCBI Taxonomy" id="112413"/>
    <lineage>
        <taxon>Bacteria</taxon>
        <taxon>Bacillati</taxon>
        <taxon>Actinomycetota</taxon>
        <taxon>Actinomycetes</taxon>
        <taxon>Pseudonocardiales</taxon>
        <taxon>Pseudonocardiaceae</taxon>
        <taxon>Amycolatopsis</taxon>
    </lineage>
</organism>
<dbReference type="InterPro" id="IPR028082">
    <property type="entry name" value="Peripla_BP_I"/>
</dbReference>
<evidence type="ECO:0000313" key="7">
    <source>
        <dbReference type="EMBL" id="SFP15633.1"/>
    </source>
</evidence>
<dbReference type="Proteomes" id="UP000199137">
    <property type="component" value="Unassembled WGS sequence"/>
</dbReference>
<feature type="domain" description="Periplasmic binding protein" evidence="5">
    <location>
        <begin position="48"/>
        <end position="303"/>
    </location>
</feature>
<proteinExistence type="inferred from homology"/>
<protein>
    <submittedName>
        <fullName evidence="7">Ribose transport system substrate-binding protein</fullName>
    </submittedName>
    <submittedName>
        <fullName evidence="6">Substrate-binding domain-containing protein</fullName>
    </submittedName>
</protein>
<evidence type="ECO:0000313" key="6">
    <source>
        <dbReference type="EMBL" id="NEC57761.1"/>
    </source>
</evidence>
<evidence type="ECO:0000256" key="1">
    <source>
        <dbReference type="ARBA" id="ARBA00004196"/>
    </source>
</evidence>
<evidence type="ECO:0000256" key="3">
    <source>
        <dbReference type="ARBA" id="ARBA00022729"/>
    </source>
</evidence>
<evidence type="ECO:0000259" key="5">
    <source>
        <dbReference type="Pfam" id="PF13407"/>
    </source>
</evidence>
<dbReference type="EMBL" id="FOWC01000004">
    <property type="protein sequence ID" value="SFP15633.1"/>
    <property type="molecule type" value="Genomic_DNA"/>
</dbReference>
<feature type="chain" id="PRO_5044058601" evidence="4">
    <location>
        <begin position="22"/>
        <end position="333"/>
    </location>
</feature>
<dbReference type="STRING" id="112413.SAMN05421854_104223"/>
<reference evidence="7 8" key="1">
    <citation type="submission" date="2016-10" db="EMBL/GenBank/DDBJ databases">
        <authorList>
            <person name="de Groot N.N."/>
        </authorList>
    </citation>
    <scope>NUCLEOTIDE SEQUENCE [LARGE SCALE GENOMIC DNA]</scope>
    <source>
        <strain evidence="7 8">DSM 44637</strain>
    </source>
</reference>
<dbReference type="GO" id="GO:0030313">
    <property type="term" value="C:cell envelope"/>
    <property type="evidence" value="ECO:0007669"/>
    <property type="project" value="UniProtKB-SubCell"/>
</dbReference>
<evidence type="ECO:0000313" key="8">
    <source>
        <dbReference type="Proteomes" id="UP000199137"/>
    </source>
</evidence>
<dbReference type="Gene3D" id="3.40.50.2300">
    <property type="match status" value="2"/>
</dbReference>
<reference evidence="6 9" key="2">
    <citation type="submission" date="2020-01" db="EMBL/GenBank/DDBJ databases">
        <title>Insect and environment-associated Actinomycetes.</title>
        <authorList>
            <person name="Currrie C."/>
            <person name="Chevrette M."/>
            <person name="Carlson C."/>
            <person name="Stubbendieck R."/>
            <person name="Wendt-Pienkowski E."/>
        </authorList>
    </citation>
    <scope>NUCLEOTIDE SEQUENCE [LARGE SCALE GENOMIC DNA]</scope>
    <source>
        <strain evidence="6 9">SID8386</strain>
    </source>
</reference>
<dbReference type="RefSeq" id="WP_067583416.1">
    <property type="nucleotide sequence ID" value="NZ_FOWC01000004.1"/>
</dbReference>
<keyword evidence="3 4" id="KW-0732">Signal</keyword>
<accession>A0A1I5N1K8</accession>
<name>A0A1I5N1K8_9PSEU</name>
<comment type="subcellular location">
    <subcellularLocation>
        <location evidence="1">Cell envelope</location>
    </subcellularLocation>
</comment>
<dbReference type="CDD" id="cd20007">
    <property type="entry name" value="PBP1_ABC_sugar_binding-like"/>
    <property type="match status" value="1"/>
</dbReference>
<evidence type="ECO:0000256" key="4">
    <source>
        <dbReference type="SAM" id="SignalP"/>
    </source>
</evidence>
<dbReference type="AlphaFoldDB" id="A0A1I5N1K8"/>
<dbReference type="InterPro" id="IPR025997">
    <property type="entry name" value="SBP_2_dom"/>
</dbReference>
<gene>
    <name evidence="6" type="ORF">G3I59_19705</name>
    <name evidence="7" type="ORF">SAMN05421854_104223</name>
</gene>
<dbReference type="PROSITE" id="PS51257">
    <property type="entry name" value="PROKAR_LIPOPROTEIN"/>
    <property type="match status" value="1"/>
</dbReference>
<dbReference type="GO" id="GO:0030246">
    <property type="term" value="F:carbohydrate binding"/>
    <property type="evidence" value="ECO:0007669"/>
    <property type="project" value="UniProtKB-ARBA"/>
</dbReference>
<dbReference type="PANTHER" id="PTHR46847">
    <property type="entry name" value="D-ALLOSE-BINDING PERIPLASMIC PROTEIN-RELATED"/>
    <property type="match status" value="1"/>
</dbReference>
<dbReference type="SUPFAM" id="SSF53822">
    <property type="entry name" value="Periplasmic binding protein-like I"/>
    <property type="match status" value="1"/>
</dbReference>
<evidence type="ECO:0000256" key="2">
    <source>
        <dbReference type="ARBA" id="ARBA00007639"/>
    </source>
</evidence>
<keyword evidence="9" id="KW-1185">Reference proteome</keyword>
<dbReference type="PANTHER" id="PTHR46847:SF1">
    <property type="entry name" value="D-ALLOSE-BINDING PERIPLASMIC PROTEIN-RELATED"/>
    <property type="match status" value="1"/>
</dbReference>
<dbReference type="OrthoDB" id="9800520at2"/>
<dbReference type="EMBL" id="JAAGNC010000094">
    <property type="protein sequence ID" value="NEC57761.1"/>
    <property type="molecule type" value="Genomic_DNA"/>
</dbReference>